<feature type="domain" description="2Fe-2S ferredoxin-type" evidence="25">
    <location>
        <begin position="725"/>
        <end position="803"/>
    </location>
</feature>
<dbReference type="InterPro" id="IPR000283">
    <property type="entry name" value="NADH_UbQ_OxRdtase_75kDa_su_CS"/>
</dbReference>
<dbReference type="InterPro" id="IPR006656">
    <property type="entry name" value="Mopterin_OxRdtase"/>
</dbReference>
<dbReference type="SUPFAM" id="SSF54862">
    <property type="entry name" value="4Fe-4S ferredoxins"/>
    <property type="match status" value="1"/>
</dbReference>
<dbReference type="OrthoDB" id="10249365at2759"/>
<dbReference type="InterPro" id="IPR010228">
    <property type="entry name" value="NADH_UbQ_OxRdtase_Gsu"/>
</dbReference>
<dbReference type="FunFam" id="3.30.540.30:FF:000001">
    <property type="entry name" value="Dipeptidyl peptidase 3"/>
    <property type="match status" value="1"/>
</dbReference>
<dbReference type="InterPro" id="IPR001041">
    <property type="entry name" value="2Fe-2S_ferredoxin-type"/>
</dbReference>
<keyword evidence="12" id="KW-0645">Protease</keyword>
<proteinExistence type="inferred from homology"/>
<dbReference type="SMART" id="SM00929">
    <property type="entry name" value="NADH-G_4Fe-4S_3"/>
    <property type="match status" value="1"/>
</dbReference>
<evidence type="ECO:0000256" key="23">
    <source>
        <dbReference type="ARBA" id="ARBA00034078"/>
    </source>
</evidence>
<keyword evidence="20" id="KW-0482">Metalloprotease</keyword>
<gene>
    <name evidence="28" type="ORF">AMSG_12225</name>
</gene>
<dbReference type="Pfam" id="PF03571">
    <property type="entry name" value="Peptidase_M49"/>
    <property type="match status" value="1"/>
</dbReference>
<comment type="similarity">
    <text evidence="6">Belongs to the peptidase M49 family.</text>
</comment>
<accession>A0A0L0DKC4</accession>
<dbReference type="PANTHER" id="PTHR23422">
    <property type="entry name" value="DIPEPTIDYL PEPTIDASE III-RELATED"/>
    <property type="match status" value="1"/>
</dbReference>
<dbReference type="GO" id="GO:0051539">
    <property type="term" value="F:4 iron, 4 sulfur cluster binding"/>
    <property type="evidence" value="ECO:0007669"/>
    <property type="project" value="UniProtKB-KW"/>
</dbReference>
<evidence type="ECO:0000256" key="9">
    <source>
        <dbReference type="ARBA" id="ARBA00022438"/>
    </source>
</evidence>
<comment type="catalytic activity">
    <reaction evidence="1">
        <text>Release of an N-terminal dipeptide from a peptide comprising four or more residues, with broad specificity. Also acts on dipeptidyl 2-naphthylamides.</text>
        <dbReference type="EC" id="3.4.14.4"/>
    </reaction>
</comment>
<evidence type="ECO:0000256" key="6">
    <source>
        <dbReference type="ARBA" id="ARBA00010200"/>
    </source>
</evidence>
<dbReference type="PROSITE" id="PS51669">
    <property type="entry name" value="4FE4S_MOW_BIS_MGD"/>
    <property type="match status" value="1"/>
</dbReference>
<dbReference type="GO" id="GO:0008237">
    <property type="term" value="F:metallopeptidase activity"/>
    <property type="evidence" value="ECO:0007669"/>
    <property type="project" value="UniProtKB-KW"/>
</dbReference>
<dbReference type="PROSITE" id="PS00643">
    <property type="entry name" value="COMPLEX1_75K_3"/>
    <property type="match status" value="1"/>
</dbReference>
<dbReference type="InterPro" id="IPR019574">
    <property type="entry name" value="NADH_UbQ_OxRdtase_Gsu_4Fe4S-bd"/>
</dbReference>
<dbReference type="InterPro" id="IPR039461">
    <property type="entry name" value="Peptidase_M49"/>
</dbReference>
<keyword evidence="15" id="KW-0862">Zinc</keyword>
<dbReference type="GeneID" id="25570139"/>
<protein>
    <recommendedName>
        <fullName evidence="8">Dipeptidyl peptidase 3</fullName>
        <ecNumber evidence="7">3.4.14.4</ecNumber>
    </recommendedName>
    <alternativeName>
        <fullName evidence="21">Dipeptidyl aminopeptidase III</fullName>
    </alternativeName>
    <alternativeName>
        <fullName evidence="22">Dipeptidyl peptidase III</fullName>
    </alternativeName>
</protein>
<dbReference type="GO" id="GO:0046872">
    <property type="term" value="F:metal ion binding"/>
    <property type="evidence" value="ECO:0007669"/>
    <property type="project" value="UniProtKB-KW"/>
</dbReference>
<dbReference type="Proteomes" id="UP000054408">
    <property type="component" value="Unassembled WGS sequence"/>
</dbReference>
<dbReference type="Gene3D" id="3.30.70.20">
    <property type="match status" value="1"/>
</dbReference>
<evidence type="ECO:0000256" key="2">
    <source>
        <dbReference type="ARBA" id="ARBA00001947"/>
    </source>
</evidence>
<dbReference type="PANTHER" id="PTHR23422:SF11">
    <property type="entry name" value="DIPEPTIDYL PEPTIDASE 3"/>
    <property type="match status" value="1"/>
</dbReference>
<dbReference type="InterPro" id="IPR036010">
    <property type="entry name" value="2Fe-2S_ferredoxin-like_sf"/>
</dbReference>
<dbReference type="Gene3D" id="3.10.20.740">
    <property type="match status" value="1"/>
</dbReference>
<dbReference type="FunFam" id="3.10.20.740:FF:000001">
    <property type="entry name" value="NADH-quinone oxidoreductase subunit G"/>
    <property type="match status" value="1"/>
</dbReference>
<dbReference type="eggNOG" id="KOG2282">
    <property type="taxonomic scope" value="Eukaryota"/>
</dbReference>
<sequence length="1425" mass="152823">MAEVCKSQNVLVLECTEAWDGLSEREKAYAHFMSQAAWWGARICLTQCSPEAPLIFDWLHPMWAWSGGPAGLKQAVLDANAPECLDAVDALALYSARFYGNMGNYTSFGDRKFVPAASPDEVKALLESGAFAPRLTAELLSRFAAVADAMWASDATTATLGFEGAGVTMYYGPGISQDAVTALQSWMDRHGVSPYNTRVWRSDTADDLLLLRIASVETEAVPSVAGIFPGLAELETDADGAYSVGSESGWRVALEFGDHAHWLKAVVRYMERARQYAANPTQVRMISKYIESFSRGSIEAHKESQREWVTDVGPAVETNIGFIESYRDPAGVRGEWEGFVAVVNAAGSAKFDALVSAAPTFLAQLPWGAAFEKDTFRRPDFTSLDVVSFGSSGVPAGINIPNYDEVRQNTGFKNVSLGNVLAASANTTEAVPLLADSDQAEYKALHGPAFEVQVGLHELLGHGSGKILASAGDGSLNFDRETTVSPLTGEPVTSWYGPGETYSSKFGSVSSAYEECRAEAVGLFLCVNPQVLEIFGHTGAEEQARLAYINWLAMARAGVRALEFFSPDDGAWHQAHMHARFVLLRVMLEAGDGLVTIHREPELHVSVDADKIATVGIPAIAKFLTALQTYKSTGDAAGGTAFFMAYADVVGDWLELRDAVLALKKPRPVLVQSHTFIEPGTGRVVKQDFEPSLEGMIASFLARYPAEPRPDAMPELQAGLSEEVPMVTMTIDGQEVVVPKGMAIIQACAVAGIEIPRFCYHDRLAVAGNCRMCLVEIEKARKPMASCAIQVEEGMVVMTDTDNVKAAREGVMEFLLANHPLDCPICDQGGECDLQDQSMVYGSDRSRFFENKRAVQDKDLGPLVKTVMTRCIHCTRCVRFATEVAGVEMLGVTGRGNEMEIGTYVSKMFGSEVSGNLVDICPVGALTNKPYAFSARSWELKATESIDVFDAVGSNIVVNTRGPEVMRILPRLHEGVNEEWISDKTRYACDGLKAQRLDVPMVNHKPVSWETALATAAEAISALSEAELANGALKAVAGPMADAETLMAVKDLVNSLGSENTVHEDGAALSADLRPNYVFNTTIEALEEADALLLVGAVPRVEAAIINTRIRKALRNYDLLDIGYIGAEGAQLTYDYDHLGSDLAALKALADGTSPFADAMAKAERPVVVVGKGAWAGKDAAALPGLLAQLADKYPHLKVSSESSWAGINMLHTDASRVGALDVGFVPGVGADKAPAKVVYLVGADDYDPASIPDDAFVIYQGSHGDAGASRANVILPGAAYTEKTATYVNTEGRVQRTRRAAPTPGHARPDWAIPRALSEVVGKPLPYATAEEVQARLFAVAPHMAVPDTPPFASAAISDLAFDAMRAATSNGALNTPIELVIDNFYQNDAISRASPVMARCTTSFGKHNGTEYNPGSAATKDVA</sequence>
<comment type="cofactor">
    <cofactor evidence="3">
        <name>[4Fe-4S] cluster</name>
        <dbReference type="ChEBI" id="CHEBI:49883"/>
    </cofactor>
</comment>
<dbReference type="SUPFAM" id="SSF53706">
    <property type="entry name" value="Formate dehydrogenase/DMSO reductase, domains 1-3"/>
    <property type="match status" value="1"/>
</dbReference>
<dbReference type="SUPFAM" id="SSF54292">
    <property type="entry name" value="2Fe-2S ferredoxin-like"/>
    <property type="match status" value="1"/>
</dbReference>
<dbReference type="PROSITE" id="PS51085">
    <property type="entry name" value="2FE2S_FER_2"/>
    <property type="match status" value="1"/>
</dbReference>
<evidence type="ECO:0000313" key="28">
    <source>
        <dbReference type="EMBL" id="KNC52859.1"/>
    </source>
</evidence>
<evidence type="ECO:0000256" key="17">
    <source>
        <dbReference type="ARBA" id="ARBA00023004"/>
    </source>
</evidence>
<keyword evidence="10" id="KW-0004">4Fe-4S</keyword>
<feature type="domain" description="4Fe-4S His(Cys)3-ligated-type" evidence="27">
    <location>
        <begin position="803"/>
        <end position="842"/>
    </location>
</feature>
<dbReference type="CDD" id="cd00207">
    <property type="entry name" value="fer2"/>
    <property type="match status" value="1"/>
</dbReference>
<dbReference type="Pfam" id="PF22151">
    <property type="entry name" value="Fer4_NDSU1"/>
    <property type="match status" value="1"/>
</dbReference>
<dbReference type="InterPro" id="IPR054351">
    <property type="entry name" value="NADH_UbQ_OxRdtase_ferredoxin"/>
</dbReference>
<dbReference type="FunFam" id="3.30.540.30:FF:000002">
    <property type="entry name" value="Dipeptidyl peptidase 3"/>
    <property type="match status" value="1"/>
</dbReference>
<evidence type="ECO:0000256" key="14">
    <source>
        <dbReference type="ARBA" id="ARBA00022801"/>
    </source>
</evidence>
<dbReference type="FunFam" id="3.30.200.210:FF:000002">
    <property type="entry name" value="NADH-ubiquinone oxidoreductase 75 kDa subunit"/>
    <property type="match status" value="1"/>
</dbReference>
<keyword evidence="29" id="KW-1185">Reference proteome</keyword>
<dbReference type="GO" id="GO:0016651">
    <property type="term" value="F:oxidoreductase activity, acting on NAD(P)H"/>
    <property type="evidence" value="ECO:0007669"/>
    <property type="project" value="InterPro"/>
</dbReference>
<reference evidence="28 29" key="1">
    <citation type="submission" date="2010-05" db="EMBL/GenBank/DDBJ databases">
        <title>The Genome Sequence of Thecamonas trahens ATCC 50062.</title>
        <authorList>
            <consortium name="The Broad Institute Genome Sequencing Platform"/>
            <person name="Russ C."/>
            <person name="Cuomo C."/>
            <person name="Shea T."/>
            <person name="Young S.K."/>
            <person name="Zeng Q."/>
            <person name="Koehrsen M."/>
            <person name="Haas B."/>
            <person name="Borodovsky M."/>
            <person name="Guigo R."/>
            <person name="Alvarado L."/>
            <person name="Berlin A."/>
            <person name="Bochicchio J."/>
            <person name="Borenstein D."/>
            <person name="Chapman S."/>
            <person name="Chen Z."/>
            <person name="Freedman E."/>
            <person name="Gellesch M."/>
            <person name="Goldberg J."/>
            <person name="Griggs A."/>
            <person name="Gujja S."/>
            <person name="Heilman E."/>
            <person name="Heiman D."/>
            <person name="Hepburn T."/>
            <person name="Howarth C."/>
            <person name="Jen D."/>
            <person name="Larson L."/>
            <person name="Mehta T."/>
            <person name="Park D."/>
            <person name="Pearson M."/>
            <person name="Roberts A."/>
            <person name="Saif S."/>
            <person name="Shenoy N."/>
            <person name="Sisk P."/>
            <person name="Stolte C."/>
            <person name="Sykes S."/>
            <person name="Thomson T."/>
            <person name="Walk T."/>
            <person name="White J."/>
            <person name="Yandava C."/>
            <person name="Burger G."/>
            <person name="Gray M.W."/>
            <person name="Holland P.W.H."/>
            <person name="King N."/>
            <person name="Lang F.B.F."/>
            <person name="Roger A.J."/>
            <person name="Ruiz-Trillo I."/>
            <person name="Lander E."/>
            <person name="Nusbaum C."/>
        </authorList>
    </citation>
    <scope>NUCLEOTIDE SEQUENCE [LARGE SCALE GENOMIC DNA]</scope>
    <source>
        <strain evidence="28 29">ATCC 50062</strain>
    </source>
</reference>
<evidence type="ECO:0000256" key="5">
    <source>
        <dbReference type="ARBA" id="ARBA00005404"/>
    </source>
</evidence>
<keyword evidence="19" id="KW-0520">NAD</keyword>
<dbReference type="GO" id="GO:0016020">
    <property type="term" value="C:membrane"/>
    <property type="evidence" value="ECO:0007669"/>
    <property type="project" value="InterPro"/>
</dbReference>
<dbReference type="eggNOG" id="KOG3675">
    <property type="taxonomic scope" value="Eukaryota"/>
</dbReference>
<evidence type="ECO:0000259" key="27">
    <source>
        <dbReference type="PROSITE" id="PS51839"/>
    </source>
</evidence>
<dbReference type="EC" id="3.4.14.4" evidence="7"/>
<dbReference type="PROSITE" id="PS00642">
    <property type="entry name" value="COMPLEX1_75K_2"/>
    <property type="match status" value="1"/>
</dbReference>
<evidence type="ECO:0000256" key="16">
    <source>
        <dbReference type="ARBA" id="ARBA00022967"/>
    </source>
</evidence>
<evidence type="ECO:0000256" key="13">
    <source>
        <dbReference type="ARBA" id="ARBA00022723"/>
    </source>
</evidence>
<dbReference type="Pfam" id="PF22117">
    <property type="entry name" value="Fer4_Nqo3"/>
    <property type="match status" value="1"/>
</dbReference>
<comment type="similarity">
    <text evidence="5 24">Belongs to the complex I 75 kDa subunit family.</text>
</comment>
<keyword evidence="16" id="KW-1278">Translocase</keyword>
<evidence type="ECO:0000259" key="25">
    <source>
        <dbReference type="PROSITE" id="PS51085"/>
    </source>
</evidence>
<dbReference type="FunFam" id="3.30.70.20:FF:000002">
    <property type="entry name" value="NADH-ubiquinone oxidoreductase 75 kDa subunit"/>
    <property type="match status" value="1"/>
</dbReference>
<dbReference type="EMBL" id="GL349476">
    <property type="protein sequence ID" value="KNC52859.1"/>
    <property type="molecule type" value="Genomic_DNA"/>
</dbReference>
<keyword evidence="13" id="KW-0479">Metal-binding</keyword>
<evidence type="ECO:0000256" key="11">
    <source>
        <dbReference type="ARBA" id="ARBA00022490"/>
    </source>
</evidence>
<evidence type="ECO:0000256" key="12">
    <source>
        <dbReference type="ARBA" id="ARBA00022670"/>
    </source>
</evidence>
<dbReference type="InterPro" id="IPR006963">
    <property type="entry name" value="Mopterin_OxRdtase_4Fe-4S_dom"/>
</dbReference>
<evidence type="ECO:0000256" key="10">
    <source>
        <dbReference type="ARBA" id="ARBA00022485"/>
    </source>
</evidence>
<keyword evidence="17" id="KW-0408">Iron</keyword>
<dbReference type="Gene3D" id="3.40.50.740">
    <property type="match status" value="1"/>
</dbReference>
<evidence type="ECO:0000256" key="18">
    <source>
        <dbReference type="ARBA" id="ARBA00023014"/>
    </source>
</evidence>
<evidence type="ECO:0000256" key="21">
    <source>
        <dbReference type="ARBA" id="ARBA00031288"/>
    </source>
</evidence>
<keyword evidence="14" id="KW-0378">Hydrolase</keyword>
<evidence type="ECO:0000256" key="19">
    <source>
        <dbReference type="ARBA" id="ARBA00023027"/>
    </source>
</evidence>
<dbReference type="Pfam" id="PF13510">
    <property type="entry name" value="Fer2_4"/>
    <property type="match status" value="1"/>
</dbReference>
<evidence type="ECO:0000313" key="29">
    <source>
        <dbReference type="Proteomes" id="UP000054408"/>
    </source>
</evidence>
<evidence type="ECO:0000256" key="7">
    <source>
        <dbReference type="ARBA" id="ARBA00012063"/>
    </source>
</evidence>
<dbReference type="RefSeq" id="XP_013755011.1">
    <property type="nucleotide sequence ID" value="XM_013899557.1"/>
</dbReference>
<evidence type="ECO:0000256" key="20">
    <source>
        <dbReference type="ARBA" id="ARBA00023049"/>
    </source>
</evidence>
<evidence type="ECO:0000256" key="15">
    <source>
        <dbReference type="ARBA" id="ARBA00022833"/>
    </source>
</evidence>
<dbReference type="GO" id="GO:0008137">
    <property type="term" value="F:NADH dehydrogenase (ubiquinone) activity"/>
    <property type="evidence" value="ECO:0007669"/>
    <property type="project" value="InterPro"/>
</dbReference>
<dbReference type="InterPro" id="IPR015405">
    <property type="entry name" value="NDUFS1-like_C"/>
</dbReference>
<comment type="cofactor">
    <cofactor evidence="2">
        <name>Zn(2+)</name>
        <dbReference type="ChEBI" id="CHEBI:29105"/>
    </cofactor>
</comment>
<dbReference type="Gene3D" id="3.30.540.30">
    <property type="match status" value="3"/>
</dbReference>
<comment type="cofactor">
    <cofactor evidence="23">
        <name>[2Fe-2S] cluster</name>
        <dbReference type="ChEBI" id="CHEBI:190135"/>
    </cofactor>
</comment>
<keyword evidence="11" id="KW-0963">Cytoplasm</keyword>
<dbReference type="GO" id="GO:0042773">
    <property type="term" value="P:ATP synthesis coupled electron transport"/>
    <property type="evidence" value="ECO:0007669"/>
    <property type="project" value="InterPro"/>
</dbReference>
<dbReference type="NCBIfam" id="TIGR01973">
    <property type="entry name" value="NuoG"/>
    <property type="match status" value="1"/>
</dbReference>
<comment type="subcellular location">
    <subcellularLocation>
        <location evidence="4">Cytoplasm</location>
    </subcellularLocation>
</comment>
<evidence type="ECO:0000256" key="1">
    <source>
        <dbReference type="ARBA" id="ARBA00001336"/>
    </source>
</evidence>
<dbReference type="Pfam" id="PF09326">
    <property type="entry name" value="NADH_dhqG_C"/>
    <property type="match status" value="1"/>
</dbReference>
<dbReference type="GO" id="GO:0005737">
    <property type="term" value="C:cytoplasm"/>
    <property type="evidence" value="ECO:0007669"/>
    <property type="project" value="UniProtKB-SubCell"/>
</dbReference>
<name>A0A0L0DKC4_THETB</name>
<organism evidence="28 29">
    <name type="scientific">Thecamonas trahens ATCC 50062</name>
    <dbReference type="NCBI Taxonomy" id="461836"/>
    <lineage>
        <taxon>Eukaryota</taxon>
        <taxon>Apusozoa</taxon>
        <taxon>Apusomonadida</taxon>
        <taxon>Apusomonadidae</taxon>
        <taxon>Thecamonas</taxon>
    </lineage>
</organism>
<evidence type="ECO:0000256" key="4">
    <source>
        <dbReference type="ARBA" id="ARBA00004496"/>
    </source>
</evidence>
<evidence type="ECO:0000256" key="8">
    <source>
        <dbReference type="ARBA" id="ARBA00014713"/>
    </source>
</evidence>
<keyword evidence="9" id="KW-0031">Aminopeptidase</keyword>
<dbReference type="Pfam" id="PF10588">
    <property type="entry name" value="NADH-G_4Fe-4S_3"/>
    <property type="match status" value="1"/>
</dbReference>
<dbReference type="Pfam" id="PF00384">
    <property type="entry name" value="Molybdopterin"/>
    <property type="match status" value="1"/>
</dbReference>
<feature type="domain" description="4Fe-4S Mo/W bis-MGD-type" evidence="26">
    <location>
        <begin position="940"/>
        <end position="996"/>
    </location>
</feature>
<keyword evidence="18" id="KW-0411">Iron-sulfur</keyword>
<dbReference type="PROSITE" id="PS00641">
    <property type="entry name" value="COMPLEX1_75K_1"/>
    <property type="match status" value="1"/>
</dbReference>
<dbReference type="GO" id="GO:0004177">
    <property type="term" value="F:aminopeptidase activity"/>
    <property type="evidence" value="ECO:0007669"/>
    <property type="project" value="UniProtKB-KW"/>
</dbReference>
<dbReference type="GO" id="GO:0006508">
    <property type="term" value="P:proteolysis"/>
    <property type="evidence" value="ECO:0007669"/>
    <property type="project" value="UniProtKB-KW"/>
</dbReference>
<evidence type="ECO:0000256" key="24">
    <source>
        <dbReference type="RuleBase" id="RU004523"/>
    </source>
</evidence>
<dbReference type="GO" id="GO:0008239">
    <property type="term" value="F:dipeptidyl-peptidase activity"/>
    <property type="evidence" value="ECO:0007669"/>
    <property type="project" value="UniProtKB-EC"/>
</dbReference>
<dbReference type="STRING" id="461836.A0A0L0DKC4"/>
<evidence type="ECO:0000256" key="3">
    <source>
        <dbReference type="ARBA" id="ARBA00001966"/>
    </source>
</evidence>
<evidence type="ECO:0000256" key="22">
    <source>
        <dbReference type="ARBA" id="ARBA00032119"/>
    </source>
</evidence>
<evidence type="ECO:0000259" key="26">
    <source>
        <dbReference type="PROSITE" id="PS51669"/>
    </source>
</evidence>
<dbReference type="PROSITE" id="PS51839">
    <property type="entry name" value="4FE4S_HC3"/>
    <property type="match status" value="1"/>
</dbReference>